<dbReference type="RefSeq" id="WP_166936738.1">
    <property type="nucleotide sequence ID" value="NZ_VWXC01000042.1"/>
</dbReference>
<comment type="caution">
    <text evidence="1">The sequence shown here is derived from an EMBL/GenBank/DDBJ whole genome shotgun (WGS) entry which is preliminary data.</text>
</comment>
<keyword evidence="2" id="KW-1185">Reference proteome</keyword>
<organism evidence="1 2">
    <name type="scientific">Candidatus Pantoea communis</name>
    <dbReference type="NCBI Taxonomy" id="2608354"/>
    <lineage>
        <taxon>Bacteria</taxon>
        <taxon>Pseudomonadati</taxon>
        <taxon>Pseudomonadota</taxon>
        <taxon>Gammaproteobacteria</taxon>
        <taxon>Enterobacterales</taxon>
        <taxon>Erwiniaceae</taxon>
        <taxon>Pantoea</taxon>
    </lineage>
</organism>
<reference evidence="1 2" key="1">
    <citation type="journal article" date="2019" name="bioRxiv">
        <title>Bacteria contribute to plant secondary compound degradation in a generalist herbivore system.</title>
        <authorList>
            <person name="Francoeur C.B."/>
            <person name="Khadempour L."/>
            <person name="Moreira-Soto R.D."/>
            <person name="Gotting K."/>
            <person name="Book A.J."/>
            <person name="Pinto-Tomas A.A."/>
            <person name="Keefover-Ring K."/>
            <person name="Currie C.R."/>
        </authorList>
    </citation>
    <scope>NUCLEOTIDE SEQUENCE [LARGE SCALE GENOMIC DNA]</scope>
    <source>
        <strain evidence="1">Al-1710</strain>
    </source>
</reference>
<sequence length="75" mass="8229">MKRISYLILCLSASSYAVKFPVDYVCEYGNKLTVPVLVEATPKTHFVNANALCPDCHRDAHQGALVLKSANITSM</sequence>
<protein>
    <submittedName>
        <fullName evidence="1">Uncharacterized protein</fullName>
    </submittedName>
</protein>
<evidence type="ECO:0000313" key="1">
    <source>
        <dbReference type="EMBL" id="NIG22366.1"/>
    </source>
</evidence>
<dbReference type="EMBL" id="VWXC01000042">
    <property type="protein sequence ID" value="NIG22366.1"/>
    <property type="molecule type" value="Genomic_DNA"/>
</dbReference>
<accession>A0ABX0RXW6</accession>
<proteinExistence type="predicted"/>
<name>A0ABX0RXW6_9GAMM</name>
<dbReference type="Proteomes" id="UP001515780">
    <property type="component" value="Unassembled WGS sequence"/>
</dbReference>
<gene>
    <name evidence="1" type="ORF">F3J37_27365</name>
</gene>
<evidence type="ECO:0000313" key="2">
    <source>
        <dbReference type="Proteomes" id="UP001515780"/>
    </source>
</evidence>